<dbReference type="InterPro" id="IPR050303">
    <property type="entry name" value="GatZ_KbaZ_carbometab"/>
</dbReference>
<evidence type="ECO:0000313" key="1">
    <source>
        <dbReference type="EMBL" id="QDD70830.1"/>
    </source>
</evidence>
<sequence>MKMTKANTKTNSGKLTKRDLFRANWRWLWGSQLSWNYERMMAPGYFYAVLPFLKRWYKDDELVEMMQMQTQFFNVNAYVGNFIIGVDLALEESQGIKSKDTVAGIKTGLMGPLAGIGDTIFSAIIPTICGSIGAYMGLRGNPLGSILWILVDLIILFLRFSFLPMGYYQGTKLIDSASGKLNAITDSAILLGVTVVGALIPTVIKAKVPYVFHTGKITLKMQTILNQIMPSLVPVLLVTLVYWLLGKKGVTSTKMIWFVLILGIILSYFHILG</sequence>
<dbReference type="PROSITE" id="PS51108">
    <property type="entry name" value="PTS_EIID"/>
    <property type="match status" value="1"/>
</dbReference>
<name>A0A3R5YQ70_LACAM</name>
<dbReference type="AlphaFoldDB" id="A0A3R5YQ70"/>
<dbReference type="Pfam" id="PF03613">
    <property type="entry name" value="EIID-AGA"/>
    <property type="match status" value="1"/>
</dbReference>
<dbReference type="Proteomes" id="UP000312326">
    <property type="component" value="Chromosome"/>
</dbReference>
<evidence type="ECO:0000313" key="2">
    <source>
        <dbReference type="Proteomes" id="UP000312326"/>
    </source>
</evidence>
<dbReference type="InterPro" id="IPR004704">
    <property type="entry name" value="PTS_IID_man"/>
</dbReference>
<dbReference type="EMBL" id="CP029754">
    <property type="protein sequence ID" value="QDD70830.1"/>
    <property type="molecule type" value="Genomic_DNA"/>
</dbReference>
<accession>A0A3R5YQ70</accession>
<gene>
    <name evidence="1" type="ORF">DM298_08110</name>
</gene>
<proteinExistence type="predicted"/>
<dbReference type="GO" id="GO:0009401">
    <property type="term" value="P:phosphoenolpyruvate-dependent sugar phosphotransferase system"/>
    <property type="evidence" value="ECO:0007669"/>
    <property type="project" value="InterPro"/>
</dbReference>
<dbReference type="PANTHER" id="PTHR32502">
    <property type="entry name" value="N-ACETYLGALACTOSAMINE PERMEASE II COMPONENT-RELATED"/>
    <property type="match status" value="1"/>
</dbReference>
<dbReference type="PANTHER" id="PTHR32502:SF26">
    <property type="entry name" value="PHOSPHOTRANSFERASE SYSTEM SUGAR-SPECIFIC EIID COMPONENT"/>
    <property type="match status" value="1"/>
</dbReference>
<reference evidence="1 2" key="1">
    <citation type="submission" date="2018-06" db="EMBL/GenBank/DDBJ databases">
        <title>Complete genome sequnece of Lactobacillus amylovorus PMRA3.</title>
        <authorList>
            <person name="Nam Y.-D."/>
            <person name="Chung W.-H."/>
            <person name="Park Y.S."/>
            <person name="Kang J."/>
        </authorList>
    </citation>
    <scope>NUCLEOTIDE SEQUENCE [LARGE SCALE GENOMIC DNA]</scope>
    <source>
        <strain evidence="1 2">PMRA3</strain>
    </source>
</reference>
<protein>
    <submittedName>
        <fullName evidence="1">PTS system mannose/fructose/sorbose family transporter subunit IID</fullName>
    </submittedName>
</protein>
<dbReference type="GO" id="GO:0005886">
    <property type="term" value="C:plasma membrane"/>
    <property type="evidence" value="ECO:0007669"/>
    <property type="project" value="TreeGrafter"/>
</dbReference>
<organism evidence="1 2">
    <name type="scientific">Lactobacillus amylovorus</name>
    <dbReference type="NCBI Taxonomy" id="1604"/>
    <lineage>
        <taxon>Bacteria</taxon>
        <taxon>Bacillati</taxon>
        <taxon>Bacillota</taxon>
        <taxon>Bacilli</taxon>
        <taxon>Lactobacillales</taxon>
        <taxon>Lactobacillaceae</taxon>
        <taxon>Lactobacillus</taxon>
    </lineage>
</organism>